<feature type="non-terminal residue" evidence="2">
    <location>
        <position position="422"/>
    </location>
</feature>
<dbReference type="Proteomes" id="UP000730481">
    <property type="component" value="Unassembled WGS sequence"/>
</dbReference>
<name>A0A9P5A7T2_9HYPO</name>
<keyword evidence="3" id="KW-1185">Reference proteome</keyword>
<proteinExistence type="predicted"/>
<dbReference type="OrthoDB" id="1918685at2759"/>
<evidence type="ECO:0000256" key="1">
    <source>
        <dbReference type="SAM" id="MobiDB-lite"/>
    </source>
</evidence>
<sequence length="422" mass="47768">MPDQSLKLNPHAITFLGEPFEFRPLISDLLRTRYCVPGSIFLVEGVDRVAVSKSGKWQIVRLILGDGEACIQAVLVPDMHRFVNTGEIALGTYVRCEKFDLSWKDVGEQTMVILKVNDLITVGWNESYRKLVKRDEIVPRQILAPNLQVEQDPQPEPAPQPGPEPQPETRSAGKQPETPKQLPKTTFDDELEFNDIDEAAAEEAFDAFEKLLMATNPRTPQKSQTPKKVLTPPRPQTPTKAPIPQKQETPRKIETVRKPQTPQKDKAPQRAETSQNLPKPQTPQKFKALPKKETAQNQLKPQSPQKFKPPQKTGPEQRPQRPQTPQQKEIIQDTPTSHQPVALPRDWRNYQTPLKLTTLRQIPHLPYAQNWSCNVLAIVSYLSDIEPSNLPPYRQRSARLADPSTAKQVHLTVFLDPEASTP</sequence>
<feature type="region of interest" description="Disordered" evidence="1">
    <location>
        <begin position="146"/>
        <end position="190"/>
    </location>
</feature>
<feature type="compositionally biased region" description="Basic and acidic residues" evidence="1">
    <location>
        <begin position="248"/>
        <end position="269"/>
    </location>
</feature>
<evidence type="ECO:0000313" key="3">
    <source>
        <dbReference type="Proteomes" id="UP000730481"/>
    </source>
</evidence>
<feature type="compositionally biased region" description="Polar residues" evidence="1">
    <location>
        <begin position="216"/>
        <end position="226"/>
    </location>
</feature>
<feature type="compositionally biased region" description="Low complexity" evidence="1">
    <location>
        <begin position="298"/>
        <end position="327"/>
    </location>
</feature>
<reference evidence="2" key="2">
    <citation type="submission" date="2020-02" db="EMBL/GenBank/DDBJ databases">
        <title>Identification and distribution of gene clusters putatively required for synthesis of sphingolipid metabolism inhibitors in phylogenetically diverse species of the filamentous fungus Fusarium.</title>
        <authorList>
            <person name="Kim H.-S."/>
            <person name="Busman M."/>
            <person name="Brown D.W."/>
            <person name="Divon H."/>
            <person name="Uhlig S."/>
            <person name="Proctor R.H."/>
        </authorList>
    </citation>
    <scope>NUCLEOTIDE SEQUENCE</scope>
    <source>
        <strain evidence="2">NRRL 25174</strain>
    </source>
</reference>
<feature type="compositionally biased region" description="Polar residues" evidence="1">
    <location>
        <begin position="271"/>
        <end position="284"/>
    </location>
</feature>
<accession>A0A9P5A7T2</accession>
<reference evidence="2" key="1">
    <citation type="journal article" date="2017" name="Mycologia">
        <title>Fusarium algeriense, sp. nov., a novel toxigenic crown rot pathogen of durum wheat from Algeria is nested in the Fusarium burgessii species complex.</title>
        <authorList>
            <person name="Laraba I."/>
            <person name="Keddad A."/>
            <person name="Boureghda H."/>
            <person name="Abdallah N."/>
            <person name="Vaughan M.M."/>
            <person name="Proctor R.H."/>
            <person name="Busman M."/>
            <person name="O'Donnell K."/>
        </authorList>
    </citation>
    <scope>NUCLEOTIDE SEQUENCE</scope>
    <source>
        <strain evidence="2">NRRL 25174</strain>
    </source>
</reference>
<feature type="compositionally biased region" description="Pro residues" evidence="1">
    <location>
        <begin position="154"/>
        <end position="166"/>
    </location>
</feature>
<dbReference type="AlphaFoldDB" id="A0A9P5A7T2"/>
<gene>
    <name evidence="2" type="ORF">FBEOM_12638</name>
</gene>
<comment type="caution">
    <text evidence="2">The sequence shown here is derived from an EMBL/GenBank/DDBJ whole genome shotgun (WGS) entry which is preliminary data.</text>
</comment>
<protein>
    <submittedName>
        <fullName evidence="2">Uncharacterized protein</fullName>
    </submittedName>
</protein>
<feature type="region of interest" description="Disordered" evidence="1">
    <location>
        <begin position="210"/>
        <end position="342"/>
    </location>
</feature>
<organism evidence="2 3">
    <name type="scientific">Fusarium beomiforme</name>
    <dbReference type="NCBI Taxonomy" id="44412"/>
    <lineage>
        <taxon>Eukaryota</taxon>
        <taxon>Fungi</taxon>
        <taxon>Dikarya</taxon>
        <taxon>Ascomycota</taxon>
        <taxon>Pezizomycotina</taxon>
        <taxon>Sordariomycetes</taxon>
        <taxon>Hypocreomycetidae</taxon>
        <taxon>Hypocreales</taxon>
        <taxon>Nectriaceae</taxon>
        <taxon>Fusarium</taxon>
        <taxon>Fusarium burgessii species complex</taxon>
    </lineage>
</organism>
<evidence type="ECO:0000313" key="2">
    <source>
        <dbReference type="EMBL" id="KAF4333526.1"/>
    </source>
</evidence>
<dbReference type="EMBL" id="PVQB02000817">
    <property type="protein sequence ID" value="KAF4333526.1"/>
    <property type="molecule type" value="Genomic_DNA"/>
</dbReference>